<dbReference type="GO" id="GO:0005507">
    <property type="term" value="F:copper ion binding"/>
    <property type="evidence" value="ECO:0007669"/>
    <property type="project" value="InterPro"/>
</dbReference>
<sequence>MPLINGMKMACEPCIRGHRSTKCNHANERLMVPVRKPGRPLSACPHLKDYACGCSNVTAAILRKQICRCNSGVITKDNGLSRATTSSSVDSSTSPSKPSFRIDKTYQRTNLSRNPSTIANMNRMSTRQANRNQILTNGHESPPISSDYENPHFSDEPERHSQTSAPLAFSTFSSGKDTQENGNSQNCNGNSQNCNGNIENAPSYTLNKNALTRARYSNNGEMNTKGKYRHPDIEISDMINVVNGFRDERTSCCVSYKNSHVAGERSAVVSAFSSTDQVINCDKITDISEGTSCSVPRRMNNSHISSLDSSTEIGEAKMTHSYPSETSNIQNGDSIVSHIESQITPPNNVAFRPQLFSYPSSHQNIFSYMPTTYGSFSNPLDVSIWRQTQQNEFSYPPDIYTSYTSSMDASALDQNQGTLFSHSQIQNEPLSTYTTTTFPEVRSFTTNCNCGETCQCVGCISHPYNDATKDYVRSAWQIVSRENASSTSLNNVSKTTENETLPLQQNLENNSSPNPPTPSSLSANGEEQSLSENDFLFVNYSFPLNCCTGSDVNYLCGDDCQCLECGIQKRNPG</sequence>
<feature type="region of interest" description="Disordered" evidence="8">
    <location>
        <begin position="78"/>
        <end position="103"/>
    </location>
</feature>
<evidence type="ECO:0000259" key="9">
    <source>
        <dbReference type="PROSITE" id="PS50073"/>
    </source>
</evidence>
<feature type="compositionally biased region" description="Polar residues" evidence="8">
    <location>
        <begin position="162"/>
        <end position="176"/>
    </location>
</feature>
<evidence type="ECO:0000256" key="8">
    <source>
        <dbReference type="SAM" id="MobiDB-lite"/>
    </source>
</evidence>
<dbReference type="AlphaFoldDB" id="A0A420IK93"/>
<feature type="compositionally biased region" description="Low complexity" evidence="8">
    <location>
        <begin position="81"/>
        <end position="99"/>
    </location>
</feature>
<dbReference type="PANTHER" id="PTHR28088:SF9">
    <property type="entry name" value="TRANSCRIPTION FACTOR GRISEA, PUTATIVE (AFU_ORTHOLOGUE AFUA_1G13190)-RELATED"/>
    <property type="match status" value="1"/>
</dbReference>
<evidence type="ECO:0000256" key="5">
    <source>
        <dbReference type="ARBA" id="ARBA00023015"/>
    </source>
</evidence>
<dbReference type="InterPro" id="IPR001083">
    <property type="entry name" value="Cu_fist_DNA-bd_dom"/>
</dbReference>
<dbReference type="GO" id="GO:0000981">
    <property type="term" value="F:DNA-binding transcription factor activity, RNA polymerase II-specific"/>
    <property type="evidence" value="ECO:0007669"/>
    <property type="project" value="TreeGrafter"/>
</dbReference>
<dbReference type="SMART" id="SM00412">
    <property type="entry name" value="Cu_FIST"/>
    <property type="match status" value="1"/>
</dbReference>
<dbReference type="PRINTS" id="PR00617">
    <property type="entry name" value="COPPERFIST"/>
</dbReference>
<feature type="region of interest" description="Disordered" evidence="8">
    <location>
        <begin position="504"/>
        <end position="526"/>
    </location>
</feature>
<accession>A0A420IK93</accession>
<evidence type="ECO:0000256" key="3">
    <source>
        <dbReference type="ARBA" id="ARBA00022833"/>
    </source>
</evidence>
<comment type="caution">
    <text evidence="10">The sequence shown here is derived from an EMBL/GenBank/DDBJ whole genome shotgun (WGS) entry which is preliminary data.</text>
</comment>
<dbReference type="PROSITE" id="PS50073">
    <property type="entry name" value="COPPER_FIST_2"/>
    <property type="match status" value="1"/>
</dbReference>
<dbReference type="GO" id="GO:0006879">
    <property type="term" value="P:intracellular iron ion homeostasis"/>
    <property type="evidence" value="ECO:0007669"/>
    <property type="project" value="TreeGrafter"/>
</dbReference>
<dbReference type="PROSITE" id="PS01119">
    <property type="entry name" value="COPPER_FIST_1"/>
    <property type="match status" value="1"/>
</dbReference>
<dbReference type="Gene3D" id="3.90.430.10">
    <property type="entry name" value="Copper fist DNA-binding domain"/>
    <property type="match status" value="1"/>
</dbReference>
<feature type="domain" description="Copper-fist" evidence="9">
    <location>
        <begin position="1"/>
        <end position="41"/>
    </location>
</feature>
<keyword evidence="5" id="KW-0805">Transcription regulation</keyword>
<feature type="compositionally biased region" description="Basic and acidic residues" evidence="8">
    <location>
        <begin position="149"/>
        <end position="161"/>
    </location>
</feature>
<evidence type="ECO:0000256" key="2">
    <source>
        <dbReference type="ARBA" id="ARBA00022723"/>
    </source>
</evidence>
<dbReference type="InterPro" id="IPR036395">
    <property type="entry name" value="Cu_fist_DNA-bd_dom_sf"/>
</dbReference>
<keyword evidence="2" id="KW-0479">Metal-binding</keyword>
<keyword evidence="4" id="KW-0186">Copper</keyword>
<dbReference type="Proteomes" id="UP000285326">
    <property type="component" value="Unassembled WGS sequence"/>
</dbReference>
<feature type="compositionally biased region" description="Low complexity" evidence="8">
    <location>
        <begin position="181"/>
        <end position="197"/>
    </location>
</feature>
<dbReference type="SMART" id="SM01090">
    <property type="entry name" value="Copper-fist"/>
    <property type="match status" value="1"/>
</dbReference>
<feature type="compositionally biased region" description="Polar residues" evidence="8">
    <location>
        <begin position="135"/>
        <end position="148"/>
    </location>
</feature>
<protein>
    <submittedName>
        <fullName evidence="10">Putative copper fist dna binding domain-containing protein</fullName>
    </submittedName>
</protein>
<evidence type="ECO:0000256" key="6">
    <source>
        <dbReference type="ARBA" id="ARBA00023163"/>
    </source>
</evidence>
<name>A0A420IK93_9PEZI</name>
<keyword evidence="3" id="KW-0862">Zinc</keyword>
<keyword evidence="6" id="KW-0804">Transcription</keyword>
<dbReference type="PANTHER" id="PTHR28088">
    <property type="entry name" value="TRANSCRIPTIONAL ACTIVATOR HAA1-RELATED"/>
    <property type="match status" value="1"/>
</dbReference>
<feature type="region of interest" description="Disordered" evidence="8">
    <location>
        <begin position="135"/>
        <end position="200"/>
    </location>
</feature>
<dbReference type="GO" id="GO:0005634">
    <property type="term" value="C:nucleus"/>
    <property type="evidence" value="ECO:0007669"/>
    <property type="project" value="UniProtKB-SubCell"/>
</dbReference>
<evidence type="ECO:0000313" key="11">
    <source>
        <dbReference type="Proteomes" id="UP000285326"/>
    </source>
</evidence>
<evidence type="ECO:0000256" key="4">
    <source>
        <dbReference type="ARBA" id="ARBA00023008"/>
    </source>
</evidence>
<dbReference type="GO" id="GO:0006878">
    <property type="term" value="P:intracellular copper ion homeostasis"/>
    <property type="evidence" value="ECO:0007669"/>
    <property type="project" value="TreeGrafter"/>
</dbReference>
<evidence type="ECO:0000256" key="7">
    <source>
        <dbReference type="ARBA" id="ARBA00023242"/>
    </source>
</evidence>
<dbReference type="EMBL" id="MCBS01023683">
    <property type="protein sequence ID" value="RKF74969.1"/>
    <property type="molecule type" value="Genomic_DNA"/>
</dbReference>
<dbReference type="SUPFAM" id="SSF57879">
    <property type="entry name" value="Zinc domain conserved in yeast copper-regulated transcription factors"/>
    <property type="match status" value="1"/>
</dbReference>
<comment type="subcellular location">
    <subcellularLocation>
        <location evidence="1">Nucleus</location>
    </subcellularLocation>
</comment>
<dbReference type="FunFam" id="3.90.430.10:FF:000001">
    <property type="entry name" value="Copper fist DNA-binding protein"/>
    <property type="match status" value="1"/>
</dbReference>
<organism evidence="10 11">
    <name type="scientific">Golovinomyces cichoracearum</name>
    <dbReference type="NCBI Taxonomy" id="62708"/>
    <lineage>
        <taxon>Eukaryota</taxon>
        <taxon>Fungi</taxon>
        <taxon>Dikarya</taxon>
        <taxon>Ascomycota</taxon>
        <taxon>Pezizomycotina</taxon>
        <taxon>Leotiomycetes</taxon>
        <taxon>Erysiphales</taxon>
        <taxon>Erysiphaceae</taxon>
        <taxon>Golovinomyces</taxon>
    </lineage>
</organism>
<evidence type="ECO:0000256" key="1">
    <source>
        <dbReference type="ARBA" id="ARBA00004123"/>
    </source>
</evidence>
<reference evidence="10 11" key="1">
    <citation type="journal article" date="2018" name="BMC Genomics">
        <title>Comparative genome analyses reveal sequence features reflecting distinct modes of host-adaptation between dicot and monocot powdery mildew.</title>
        <authorList>
            <person name="Wu Y."/>
            <person name="Ma X."/>
            <person name="Pan Z."/>
            <person name="Kale S.D."/>
            <person name="Song Y."/>
            <person name="King H."/>
            <person name="Zhang Q."/>
            <person name="Presley C."/>
            <person name="Deng X."/>
            <person name="Wei C.I."/>
            <person name="Xiao S."/>
        </authorList>
    </citation>
    <scope>NUCLEOTIDE SEQUENCE [LARGE SCALE GENOMIC DNA]</scope>
    <source>
        <strain evidence="10">UMSG1</strain>
    </source>
</reference>
<dbReference type="Pfam" id="PF00649">
    <property type="entry name" value="Copper-fist"/>
    <property type="match status" value="1"/>
</dbReference>
<dbReference type="InterPro" id="IPR051763">
    <property type="entry name" value="Copper_Homeo_Regul"/>
</dbReference>
<dbReference type="GO" id="GO:0000978">
    <property type="term" value="F:RNA polymerase II cis-regulatory region sequence-specific DNA binding"/>
    <property type="evidence" value="ECO:0007669"/>
    <property type="project" value="TreeGrafter"/>
</dbReference>
<proteinExistence type="predicted"/>
<keyword evidence="7" id="KW-0539">Nucleus</keyword>
<gene>
    <name evidence="10" type="ORF">GcM1_236020</name>
</gene>
<evidence type="ECO:0000313" key="10">
    <source>
        <dbReference type="EMBL" id="RKF74969.1"/>
    </source>
</evidence>
<dbReference type="GO" id="GO:0045944">
    <property type="term" value="P:positive regulation of transcription by RNA polymerase II"/>
    <property type="evidence" value="ECO:0007669"/>
    <property type="project" value="TreeGrafter"/>
</dbReference>